<feature type="region of interest" description="Disordered" evidence="1">
    <location>
        <begin position="189"/>
        <end position="222"/>
    </location>
</feature>
<protein>
    <submittedName>
        <fullName evidence="3">Uncharacterized protein</fullName>
    </submittedName>
</protein>
<dbReference type="AlphaFoldDB" id="A0A409WWA5"/>
<keyword evidence="2" id="KW-1133">Transmembrane helix</keyword>
<comment type="caution">
    <text evidence="3">The sequence shown here is derived from an EMBL/GenBank/DDBJ whole genome shotgun (WGS) entry which is preliminary data.</text>
</comment>
<dbReference type="OrthoDB" id="2642524at2759"/>
<organism evidence="3 4">
    <name type="scientific">Psilocybe cyanescens</name>
    <dbReference type="NCBI Taxonomy" id="93625"/>
    <lineage>
        <taxon>Eukaryota</taxon>
        <taxon>Fungi</taxon>
        <taxon>Dikarya</taxon>
        <taxon>Basidiomycota</taxon>
        <taxon>Agaricomycotina</taxon>
        <taxon>Agaricomycetes</taxon>
        <taxon>Agaricomycetidae</taxon>
        <taxon>Agaricales</taxon>
        <taxon>Agaricineae</taxon>
        <taxon>Strophariaceae</taxon>
        <taxon>Psilocybe</taxon>
    </lineage>
</organism>
<evidence type="ECO:0000313" key="3">
    <source>
        <dbReference type="EMBL" id="PPQ82814.1"/>
    </source>
</evidence>
<reference evidence="3 4" key="1">
    <citation type="journal article" date="2018" name="Evol. Lett.">
        <title>Horizontal gene cluster transfer increased hallucinogenic mushroom diversity.</title>
        <authorList>
            <person name="Reynolds H.T."/>
            <person name="Vijayakumar V."/>
            <person name="Gluck-Thaler E."/>
            <person name="Korotkin H.B."/>
            <person name="Matheny P.B."/>
            <person name="Slot J.C."/>
        </authorList>
    </citation>
    <scope>NUCLEOTIDE SEQUENCE [LARGE SCALE GENOMIC DNA]</scope>
    <source>
        <strain evidence="3 4">2631</strain>
    </source>
</reference>
<sequence length="484" mass="53410">MRPEKGWRPIVSVEIDKHIIHETTLGVDGQNINQKDVFKFHGAGHSSKIDVNVWHRSQSKKKKKKILVASASHSLGELLKKQELGPKLDVGLQCRTATRQPGGSSRGRPQRKASLRMRIKPPSAIMCQGNRSADSDSEQSMCISWKGSASDTDDSCSVATEACVDELPQPSTSAQQTIRRRIRGYIINTDDEDFDDTDEDDPPDIPSYRNNENCGYEGDEDEYSKAGAYRPSLISNGEVIRFESVEGEFVAFSDIPLPLYTEKITVTPDRNVMQRTLASLTMYGDLSMAVNEDQFAAVFVRLQHEWTFIGGLLVALAAYPLLTNMHHICRVDTAVFSISPDSIFNVDSYAKAAIATSSVASGLGIACDAWFLLRYNWADLRTFIIRAKDLYGSYFFFSLSARVPAFCMFISAVSLMGFLAVVAFAAWPQGVIGISFLVGVIMSMQFLVYGAHWCANRVAEGGRVGGRGVVTVVRVVRRTISLSA</sequence>
<keyword evidence="2" id="KW-0472">Membrane</keyword>
<gene>
    <name evidence="3" type="ORF">CVT25_009192</name>
</gene>
<dbReference type="InParanoid" id="A0A409WWA5"/>
<keyword evidence="2" id="KW-0812">Transmembrane</keyword>
<evidence type="ECO:0000256" key="2">
    <source>
        <dbReference type="SAM" id="Phobius"/>
    </source>
</evidence>
<dbReference type="EMBL" id="NHYD01003093">
    <property type="protein sequence ID" value="PPQ82814.1"/>
    <property type="molecule type" value="Genomic_DNA"/>
</dbReference>
<keyword evidence="4" id="KW-1185">Reference proteome</keyword>
<evidence type="ECO:0000256" key="1">
    <source>
        <dbReference type="SAM" id="MobiDB-lite"/>
    </source>
</evidence>
<feature type="compositionally biased region" description="Acidic residues" evidence="1">
    <location>
        <begin position="189"/>
        <end position="203"/>
    </location>
</feature>
<evidence type="ECO:0000313" key="4">
    <source>
        <dbReference type="Proteomes" id="UP000283269"/>
    </source>
</evidence>
<dbReference type="STRING" id="93625.A0A409WWA5"/>
<proteinExistence type="predicted"/>
<dbReference type="Proteomes" id="UP000283269">
    <property type="component" value="Unassembled WGS sequence"/>
</dbReference>
<name>A0A409WWA5_PSICY</name>
<accession>A0A409WWA5</accession>
<feature type="transmembrane region" description="Helical" evidence="2">
    <location>
        <begin position="394"/>
        <end position="425"/>
    </location>
</feature>
<feature type="transmembrane region" description="Helical" evidence="2">
    <location>
        <begin position="431"/>
        <end position="449"/>
    </location>
</feature>